<keyword evidence="9" id="KW-0846">Cobalamin</keyword>
<comment type="cofactor">
    <cofactor evidence="9">
        <name>cob(II)alamin</name>
        <dbReference type="ChEBI" id="CHEBI:16304"/>
    </cofactor>
</comment>
<evidence type="ECO:0000256" key="5">
    <source>
        <dbReference type="ARBA" id="ARBA00022785"/>
    </source>
</evidence>
<keyword evidence="4 9" id="KW-0479">Metal-binding</keyword>
<reference evidence="12 13" key="1">
    <citation type="submission" date="2020-04" db="EMBL/GenBank/DDBJ databases">
        <authorList>
            <person name="De Canck E."/>
        </authorList>
    </citation>
    <scope>NUCLEOTIDE SEQUENCE [LARGE SCALE GENOMIC DNA]</scope>
    <source>
        <strain evidence="12 13">LMG 28688</strain>
    </source>
</reference>
<dbReference type="PROSITE" id="PS51379">
    <property type="entry name" value="4FE4S_FER_2"/>
    <property type="match status" value="1"/>
</dbReference>
<comment type="subcellular location">
    <subcellularLocation>
        <location evidence="9">Cytoplasm</location>
    </subcellularLocation>
</comment>
<dbReference type="InterPro" id="IPR004453">
    <property type="entry name" value="QueG"/>
</dbReference>
<comment type="pathway">
    <text evidence="9">tRNA modification; tRNA-queuosine biosynthesis.</text>
</comment>
<feature type="binding site" evidence="9">
    <location>
        <position position="206"/>
    </location>
    <ligand>
        <name>cob(II)alamin</name>
        <dbReference type="ChEBI" id="CHEBI:16304"/>
    </ligand>
</feature>
<keyword evidence="3 9" id="KW-0819">tRNA processing</keyword>
<comment type="caution">
    <text evidence="9">Lacks conserved residue(s) required for the propagation of feature annotation.</text>
</comment>
<keyword evidence="9" id="KW-0170">Cobalt</keyword>
<organism evidence="12 13">
    <name type="scientific">Paraburkholderia caffeinitolerans</name>
    <dbReference type="NCBI Taxonomy" id="1723730"/>
    <lineage>
        <taxon>Bacteria</taxon>
        <taxon>Pseudomonadati</taxon>
        <taxon>Pseudomonadota</taxon>
        <taxon>Betaproteobacteria</taxon>
        <taxon>Burkholderiales</taxon>
        <taxon>Burkholderiaceae</taxon>
        <taxon>Paraburkholderia</taxon>
    </lineage>
</organism>
<evidence type="ECO:0000256" key="6">
    <source>
        <dbReference type="ARBA" id="ARBA00023002"/>
    </source>
</evidence>
<dbReference type="Gene3D" id="3.30.70.20">
    <property type="match status" value="1"/>
</dbReference>
<evidence type="ECO:0000256" key="1">
    <source>
        <dbReference type="ARBA" id="ARBA00022485"/>
    </source>
</evidence>
<feature type="binding site" evidence="9">
    <location>
        <position position="306"/>
    </location>
    <ligand>
        <name>cob(II)alamin</name>
        <dbReference type="ChEBI" id="CHEBI:16304"/>
    </ligand>
</feature>
<dbReference type="NCBIfam" id="TIGR00276">
    <property type="entry name" value="tRNA epoxyqueuosine(34) reductase QueG"/>
    <property type="match status" value="1"/>
</dbReference>
<comment type="cofactor">
    <cofactor evidence="9">
        <name>[4Fe-4S] cluster</name>
        <dbReference type="ChEBI" id="CHEBI:49883"/>
    </cofactor>
    <text evidence="9">Binds 2 [4Fe-4S] clusters per monomer.</text>
</comment>
<accession>A0A6J5FDM9</accession>
<name>A0A6J5FDM9_9BURK</name>
<dbReference type="AlphaFoldDB" id="A0A6J5FDM9"/>
<evidence type="ECO:0000256" key="10">
    <source>
        <dbReference type="SAM" id="MobiDB-lite"/>
    </source>
</evidence>
<feature type="region of interest" description="Disordered" evidence="10">
    <location>
        <begin position="252"/>
        <end position="274"/>
    </location>
</feature>
<dbReference type="HAMAP" id="MF_00916">
    <property type="entry name" value="QueG"/>
    <property type="match status" value="1"/>
</dbReference>
<comment type="catalytic activity">
    <reaction evidence="9">
        <text>epoxyqueuosine(34) in tRNA + AH2 = queuosine(34) in tRNA + A + H2O</text>
        <dbReference type="Rhea" id="RHEA:32159"/>
        <dbReference type="Rhea" id="RHEA-COMP:18571"/>
        <dbReference type="Rhea" id="RHEA-COMP:18582"/>
        <dbReference type="ChEBI" id="CHEBI:13193"/>
        <dbReference type="ChEBI" id="CHEBI:15377"/>
        <dbReference type="ChEBI" id="CHEBI:17499"/>
        <dbReference type="ChEBI" id="CHEBI:194431"/>
        <dbReference type="ChEBI" id="CHEBI:194443"/>
        <dbReference type="EC" id="1.17.99.6"/>
    </reaction>
</comment>
<feature type="binding site" evidence="9">
    <location>
        <position position="278"/>
    </location>
    <ligand>
        <name>[4Fe-4S] cluster</name>
        <dbReference type="ChEBI" id="CHEBI:49883"/>
        <label>1</label>
    </ligand>
</feature>
<dbReference type="EC" id="1.17.99.6" evidence="9"/>
<evidence type="ECO:0000256" key="4">
    <source>
        <dbReference type="ARBA" id="ARBA00022723"/>
    </source>
</evidence>
<dbReference type="FunFam" id="3.30.70.20:FF:000017">
    <property type="entry name" value="Epoxyqueuosine reductase"/>
    <property type="match status" value="1"/>
</dbReference>
<feature type="binding site" evidence="9">
    <location>
        <begin position="331"/>
        <end position="332"/>
    </location>
    <ligand>
        <name>cob(II)alamin</name>
        <dbReference type="ChEBI" id="CHEBI:16304"/>
    </ligand>
</feature>
<dbReference type="Pfam" id="PF08331">
    <property type="entry name" value="QueG_DUF1730"/>
    <property type="match status" value="1"/>
</dbReference>
<evidence type="ECO:0000313" key="13">
    <source>
        <dbReference type="Proteomes" id="UP000494119"/>
    </source>
</evidence>
<comment type="subunit">
    <text evidence="9">Monomer.</text>
</comment>
<dbReference type="Proteomes" id="UP000494119">
    <property type="component" value="Unassembled WGS sequence"/>
</dbReference>
<evidence type="ECO:0000256" key="8">
    <source>
        <dbReference type="ARBA" id="ARBA00023014"/>
    </source>
</evidence>
<dbReference type="PANTHER" id="PTHR30002">
    <property type="entry name" value="EPOXYQUEUOSINE REDUCTASE"/>
    <property type="match status" value="1"/>
</dbReference>
<protein>
    <recommendedName>
        <fullName evidence="9">Epoxyqueuosine reductase</fullName>
        <ecNumber evidence="9">1.17.99.6</ecNumber>
    </recommendedName>
    <alternativeName>
        <fullName evidence="9">Queuosine biosynthesis protein QueG</fullName>
    </alternativeName>
</protein>
<dbReference type="Pfam" id="PF13484">
    <property type="entry name" value="Fer4_16"/>
    <property type="match status" value="1"/>
</dbReference>
<feature type="binding site" evidence="9">
    <location>
        <position position="281"/>
    </location>
    <ligand>
        <name>[4Fe-4S] cluster</name>
        <dbReference type="ChEBI" id="CHEBI:49883"/>
        <label>1</label>
    </ligand>
</feature>
<feature type="active site" description="Proton donor" evidence="9">
    <location>
        <position position="206"/>
    </location>
</feature>
<feature type="binding site" evidence="9">
    <location>
        <position position="338"/>
    </location>
    <ligand>
        <name>[4Fe-4S] cluster</name>
        <dbReference type="ChEBI" id="CHEBI:49883"/>
        <label>1</label>
    </ligand>
</feature>
<gene>
    <name evidence="9 12" type="primary">queG</name>
    <name evidence="12" type="ORF">LMG28688_00115</name>
</gene>
<comment type="function">
    <text evidence="9">Catalyzes the conversion of epoxyqueuosine (oQ) to queuosine (Q), which is a hypermodified base found in the wobble positions of tRNA(Asp), tRNA(Asn), tRNA(His) and tRNA(Tyr).</text>
</comment>
<keyword evidence="6 9" id="KW-0560">Oxidoreductase</keyword>
<feature type="binding site" evidence="9">
    <location>
        <position position="331"/>
    </location>
    <ligand>
        <name>[4Fe-4S] cluster</name>
        <dbReference type="ChEBI" id="CHEBI:49883"/>
        <label>2</label>
    </ligand>
</feature>
<dbReference type="GO" id="GO:0031419">
    <property type="term" value="F:cobalamin binding"/>
    <property type="evidence" value="ECO:0007669"/>
    <property type="project" value="UniProtKB-KW"/>
</dbReference>
<feature type="binding site" evidence="9">
    <location>
        <position position="313"/>
    </location>
    <ligand>
        <name>tRNA</name>
        <dbReference type="ChEBI" id="CHEBI:17843"/>
    </ligand>
</feature>
<feature type="binding site" evidence="9">
    <location>
        <position position="284"/>
    </location>
    <ligand>
        <name>[4Fe-4S] cluster</name>
        <dbReference type="ChEBI" id="CHEBI:49883"/>
        <label>1</label>
    </ligand>
</feature>
<keyword evidence="8 9" id="KW-0411">Iron-sulfur</keyword>
<feature type="binding site" evidence="9">
    <location>
        <position position="230"/>
    </location>
    <ligand>
        <name>cob(II)alamin</name>
        <dbReference type="ChEBI" id="CHEBI:16304"/>
    </ligand>
</feature>
<evidence type="ECO:0000256" key="9">
    <source>
        <dbReference type="HAMAP-Rule" id="MF_00916"/>
    </source>
</evidence>
<feature type="binding site" evidence="9">
    <location>
        <position position="304"/>
    </location>
    <ligand>
        <name>[4Fe-4S] cluster</name>
        <dbReference type="ChEBI" id="CHEBI:49883"/>
        <label>2</label>
    </ligand>
</feature>
<dbReference type="GO" id="GO:0052693">
    <property type="term" value="F:epoxyqueuosine reductase activity"/>
    <property type="evidence" value="ECO:0007669"/>
    <property type="project" value="UniProtKB-UniRule"/>
</dbReference>
<dbReference type="PANTHER" id="PTHR30002:SF4">
    <property type="entry name" value="EPOXYQUEUOSINE REDUCTASE"/>
    <property type="match status" value="1"/>
</dbReference>
<keyword evidence="7 9" id="KW-0408">Iron</keyword>
<keyword evidence="2 9" id="KW-0963">Cytoplasm</keyword>
<dbReference type="InterPro" id="IPR017900">
    <property type="entry name" value="4Fe4S_Fe_S_CS"/>
</dbReference>
<keyword evidence="1 9" id="KW-0004">4Fe-4S</keyword>
<feature type="binding site" evidence="9">
    <location>
        <position position="288"/>
    </location>
    <ligand>
        <name>[4Fe-4S] cluster</name>
        <dbReference type="ChEBI" id="CHEBI:49883"/>
        <label>2</label>
    </ligand>
</feature>
<dbReference type="GO" id="GO:0051539">
    <property type="term" value="F:4 iron, 4 sulfur cluster binding"/>
    <property type="evidence" value="ECO:0007669"/>
    <property type="project" value="UniProtKB-KW"/>
</dbReference>
<evidence type="ECO:0000256" key="3">
    <source>
        <dbReference type="ARBA" id="ARBA00022694"/>
    </source>
</evidence>
<proteinExistence type="inferred from homology"/>
<evidence type="ECO:0000256" key="7">
    <source>
        <dbReference type="ARBA" id="ARBA00023004"/>
    </source>
</evidence>
<dbReference type="PROSITE" id="PS00198">
    <property type="entry name" value="4FE4S_FER_1"/>
    <property type="match status" value="1"/>
</dbReference>
<evidence type="ECO:0000313" key="12">
    <source>
        <dbReference type="EMBL" id="CAB3775845.1"/>
    </source>
</evidence>
<feature type="binding site" evidence="9">
    <location>
        <position position="334"/>
    </location>
    <ligand>
        <name>[4Fe-4S] cluster</name>
        <dbReference type="ChEBI" id="CHEBI:49883"/>
        <label>2</label>
    </ligand>
</feature>
<dbReference type="SUPFAM" id="SSF54862">
    <property type="entry name" value="4Fe-4S ferredoxins"/>
    <property type="match status" value="1"/>
</dbReference>
<dbReference type="EMBL" id="CADIKL010000001">
    <property type="protein sequence ID" value="CAB3775845.1"/>
    <property type="molecule type" value="Genomic_DNA"/>
</dbReference>
<feature type="binding site" evidence="9">
    <location>
        <position position="241"/>
    </location>
    <ligand>
        <name>cob(II)alamin</name>
        <dbReference type="ChEBI" id="CHEBI:16304"/>
    </ligand>
</feature>
<feature type="binding site" evidence="9">
    <location>
        <position position="117"/>
    </location>
    <ligand>
        <name>cob(II)alamin</name>
        <dbReference type="ChEBI" id="CHEBI:16304"/>
    </ligand>
</feature>
<comment type="similarity">
    <text evidence="9">Belongs to the QueG family.</text>
</comment>
<dbReference type="GO" id="GO:0005737">
    <property type="term" value="C:cytoplasm"/>
    <property type="evidence" value="ECO:0007669"/>
    <property type="project" value="UniProtKB-SubCell"/>
</dbReference>
<feature type="domain" description="4Fe-4S ferredoxin-type" evidence="11">
    <location>
        <begin position="269"/>
        <end position="298"/>
    </location>
</feature>
<keyword evidence="13" id="KW-1185">Reference proteome</keyword>
<sequence length="448" mass="48721">MHDGTHKTHEVHDLVDARMPVETPVNSPAPLAAQSAAPGVAMSGAGGLVPRVEAAPLDEAALAALATRIRAWGRELGFGAIGISDTDLSHAEAGLAAWLEAGCHGEMDYMAKHGMKRARPAELVAGTRRVITARMAYLPAATLADKTLSKDWRQHERARLDDPHAAVVSIYARGRDYHKVLRARLQQLAERIEAEIGAFGYRVFTDSAPVLEVELAQKAGIGWRGKHTLLLQRDAGSLFFLGEIYVDVPLPTDADDAQNMQEPRDRPSRAPEQPGAHCGSCTRCIGACPTGAIVGPYRVDARRCISYLTIELKGSIPLELRELIGNRVYGCDDCQLVCPWNKFAQAAPVADFDVRHGLDRASLVELFGWSAEQFDERMQGSAIRRIGHEAWLRNIAVAMGNALRATCDGHDGQDRQEGRAAIVAALRAREHDASALVREHVQWALEAA</sequence>
<dbReference type="UniPathway" id="UPA00392"/>
<dbReference type="InterPro" id="IPR017896">
    <property type="entry name" value="4Fe4S_Fe-S-bd"/>
</dbReference>
<dbReference type="GO" id="GO:0046872">
    <property type="term" value="F:metal ion binding"/>
    <property type="evidence" value="ECO:0007669"/>
    <property type="project" value="UniProtKB-KW"/>
</dbReference>
<keyword evidence="5 9" id="KW-0671">Queuosine biosynthesis</keyword>
<dbReference type="InterPro" id="IPR013542">
    <property type="entry name" value="QueG_DUF1730"/>
</dbReference>
<evidence type="ECO:0000256" key="2">
    <source>
        <dbReference type="ARBA" id="ARBA00022490"/>
    </source>
</evidence>
<evidence type="ECO:0000259" key="11">
    <source>
        <dbReference type="PROSITE" id="PS51379"/>
    </source>
</evidence>
<dbReference type="GO" id="GO:0008616">
    <property type="term" value="P:tRNA queuosine(34) biosynthetic process"/>
    <property type="evidence" value="ECO:0007669"/>
    <property type="project" value="UniProtKB-UniRule"/>
</dbReference>